<evidence type="ECO:0000313" key="3">
    <source>
        <dbReference type="Proteomes" id="UP001492380"/>
    </source>
</evidence>
<dbReference type="Proteomes" id="UP001492380">
    <property type="component" value="Unassembled WGS sequence"/>
</dbReference>
<evidence type="ECO:0000313" key="2">
    <source>
        <dbReference type="EMBL" id="KAK8224733.1"/>
    </source>
</evidence>
<protein>
    <recommendedName>
        <fullName evidence="4">Secreted protein</fullName>
    </recommendedName>
</protein>
<dbReference type="EMBL" id="JBBWRZ010000012">
    <property type="protein sequence ID" value="KAK8224733.1"/>
    <property type="molecule type" value="Genomic_DNA"/>
</dbReference>
<organism evidence="2 3">
    <name type="scientific">Phyllosticta capitalensis</name>
    <dbReference type="NCBI Taxonomy" id="121624"/>
    <lineage>
        <taxon>Eukaryota</taxon>
        <taxon>Fungi</taxon>
        <taxon>Dikarya</taxon>
        <taxon>Ascomycota</taxon>
        <taxon>Pezizomycotina</taxon>
        <taxon>Dothideomycetes</taxon>
        <taxon>Dothideomycetes incertae sedis</taxon>
        <taxon>Botryosphaeriales</taxon>
        <taxon>Phyllostictaceae</taxon>
        <taxon>Phyllosticta</taxon>
    </lineage>
</organism>
<accession>A0ABR1YBD3</accession>
<keyword evidence="1" id="KW-0732">Signal</keyword>
<comment type="caution">
    <text evidence="2">The sequence shown here is derived from an EMBL/GenBank/DDBJ whole genome shotgun (WGS) entry which is preliminary data.</text>
</comment>
<reference evidence="2 3" key="1">
    <citation type="submission" date="2024-04" db="EMBL/GenBank/DDBJ databases">
        <title>Phyllosticta paracitricarpa is synonymous to the EU quarantine fungus P. citricarpa based on phylogenomic analyses.</title>
        <authorList>
            <consortium name="Lawrence Berkeley National Laboratory"/>
            <person name="Van Ingen-Buijs V.A."/>
            <person name="Van Westerhoven A.C."/>
            <person name="Haridas S."/>
            <person name="Skiadas P."/>
            <person name="Martin F."/>
            <person name="Groenewald J.Z."/>
            <person name="Crous P.W."/>
            <person name="Seidl M.F."/>
        </authorList>
    </citation>
    <scope>NUCLEOTIDE SEQUENCE [LARGE SCALE GENOMIC DNA]</scope>
    <source>
        <strain evidence="2 3">CBS 123374</strain>
    </source>
</reference>
<proteinExistence type="predicted"/>
<feature type="chain" id="PRO_5045122555" description="Secreted protein" evidence="1">
    <location>
        <begin position="28"/>
        <end position="130"/>
    </location>
</feature>
<evidence type="ECO:0008006" key="4">
    <source>
        <dbReference type="Google" id="ProtNLM"/>
    </source>
</evidence>
<gene>
    <name evidence="2" type="ORF">HDK90DRAFT_90472</name>
</gene>
<sequence>MRLFWVCLSFELSSFLDTAFLPPPCSAIVRPLLTLFSLVFWRRHHDHLQMTSLLTFEVTTLQGFDGVSKSTVQLDAAPLKLTHSECTSVASTPVFEKPAKATAEVRICIQWSFHTSVDFCDFTHSRKSGL</sequence>
<feature type="signal peptide" evidence="1">
    <location>
        <begin position="1"/>
        <end position="27"/>
    </location>
</feature>
<name>A0ABR1YBD3_9PEZI</name>
<keyword evidence="3" id="KW-1185">Reference proteome</keyword>
<evidence type="ECO:0000256" key="1">
    <source>
        <dbReference type="SAM" id="SignalP"/>
    </source>
</evidence>